<dbReference type="PANTHER" id="PTHR43179">
    <property type="entry name" value="RHAMNOSYLTRANSFERASE WBBL"/>
    <property type="match status" value="1"/>
</dbReference>
<dbReference type="CDD" id="cd04186">
    <property type="entry name" value="GT_2_like_c"/>
    <property type="match status" value="1"/>
</dbReference>
<evidence type="ECO:0000313" key="3">
    <source>
        <dbReference type="EMBL" id="MBO1750957.1"/>
    </source>
</evidence>
<comment type="caution">
    <text evidence="3">The sequence shown here is derived from an EMBL/GenBank/DDBJ whole genome shotgun (WGS) entry which is preliminary data.</text>
</comment>
<feature type="domain" description="Glycosyltransferase 2-like" evidence="2">
    <location>
        <begin position="188"/>
        <end position="250"/>
    </location>
</feature>
<evidence type="ECO:0000259" key="2">
    <source>
        <dbReference type="Pfam" id="PF13632"/>
    </source>
</evidence>
<name>A0A939LMQ5_9CELL</name>
<dbReference type="SUPFAM" id="SSF53448">
    <property type="entry name" value="Nucleotide-diphospho-sugar transferases"/>
    <property type="match status" value="1"/>
</dbReference>
<keyword evidence="4" id="KW-1185">Reference proteome</keyword>
<dbReference type="EMBL" id="JAGEMK010000001">
    <property type="protein sequence ID" value="MBO1750957.1"/>
    <property type="molecule type" value="Genomic_DNA"/>
</dbReference>
<dbReference type="Pfam" id="PF00535">
    <property type="entry name" value="Glycos_transf_2"/>
    <property type="match status" value="1"/>
</dbReference>
<reference evidence="3" key="1">
    <citation type="submission" date="2021-03" db="EMBL/GenBank/DDBJ databases">
        <title>Actinotalea soli sp. nov., isolated from soil.</title>
        <authorList>
            <person name="Ping W."/>
            <person name="Zhang J."/>
        </authorList>
    </citation>
    <scope>NUCLEOTIDE SEQUENCE</scope>
    <source>
        <strain evidence="3">BY-33</strain>
    </source>
</reference>
<gene>
    <name evidence="3" type="ORF">J4G33_03985</name>
</gene>
<dbReference type="Pfam" id="PF13632">
    <property type="entry name" value="Glyco_trans_2_3"/>
    <property type="match status" value="1"/>
</dbReference>
<organism evidence="3 4">
    <name type="scientific">Actinotalea soli</name>
    <dbReference type="NCBI Taxonomy" id="2819234"/>
    <lineage>
        <taxon>Bacteria</taxon>
        <taxon>Bacillati</taxon>
        <taxon>Actinomycetota</taxon>
        <taxon>Actinomycetes</taxon>
        <taxon>Micrococcales</taxon>
        <taxon>Cellulomonadaceae</taxon>
        <taxon>Actinotalea</taxon>
    </lineage>
</organism>
<dbReference type="RefSeq" id="WP_208054556.1">
    <property type="nucleotide sequence ID" value="NZ_JAGEMK010000001.1"/>
</dbReference>
<dbReference type="AlphaFoldDB" id="A0A939LMQ5"/>
<evidence type="ECO:0000313" key="4">
    <source>
        <dbReference type="Proteomes" id="UP000664209"/>
    </source>
</evidence>
<proteinExistence type="predicted"/>
<evidence type="ECO:0000259" key="1">
    <source>
        <dbReference type="Pfam" id="PF00535"/>
    </source>
</evidence>
<dbReference type="Gene3D" id="3.90.550.10">
    <property type="entry name" value="Spore Coat Polysaccharide Biosynthesis Protein SpsA, Chain A"/>
    <property type="match status" value="1"/>
</dbReference>
<sequence>MPPSAPRDQDSVRARGPRVRAVVVTWNGAHLLRPCLDSLVDQDGVTEVVVVDNASQDGTRDLLRGEYPQVTLLESPTNSGFAGGAELAMREGDAELVLLLNNDATLDPGSVLSMIEVMETPGNEDVAAVTAKILLAGSFVAAEAQATGFTRDGRTWVPAPPGTPQAVRLVNSTGNQVTRAGAGTDRDWLAVDGTESRETDVMGFCGGAALLRSSAVREVGGFDPSLFLYYEDTDLSWRLRAAGWRVHYDGRAVAHHQHAASSGTSSPVFRYHNTRNSLVVFGRHAPWPLVLRAYLRQAVGATLATIRRSEPRGTLAARWRGLRDAVIALPRVLDTRRKVWDQARVDRSTVAEYLR</sequence>
<dbReference type="PANTHER" id="PTHR43179:SF11">
    <property type="entry name" value="GLYCOSYL TRANSFERASE"/>
    <property type="match status" value="1"/>
</dbReference>
<dbReference type="Proteomes" id="UP000664209">
    <property type="component" value="Unassembled WGS sequence"/>
</dbReference>
<dbReference type="InterPro" id="IPR001173">
    <property type="entry name" value="Glyco_trans_2-like"/>
</dbReference>
<feature type="domain" description="Glycosyltransferase 2-like" evidence="1">
    <location>
        <begin position="22"/>
        <end position="133"/>
    </location>
</feature>
<dbReference type="InterPro" id="IPR029044">
    <property type="entry name" value="Nucleotide-diphossugar_trans"/>
</dbReference>
<protein>
    <submittedName>
        <fullName evidence="3">Glycosyltransferase family 2 protein</fullName>
    </submittedName>
</protein>
<accession>A0A939LMQ5</accession>